<keyword evidence="1" id="KW-0285">Flavoprotein</keyword>
<evidence type="ECO:0000313" key="8">
    <source>
        <dbReference type="Proteomes" id="UP000062160"/>
    </source>
</evidence>
<dbReference type="Pfam" id="PF11794">
    <property type="entry name" value="HpaB_N"/>
    <property type="match status" value="1"/>
</dbReference>
<gene>
    <name evidence="7" type="ORF">TSYNT_989</name>
</gene>
<keyword evidence="2 4" id="KW-0274">FAD</keyword>
<keyword evidence="8" id="KW-1185">Reference proteome</keyword>
<evidence type="ECO:0000259" key="5">
    <source>
        <dbReference type="Pfam" id="PF03241"/>
    </source>
</evidence>
<reference evidence="7" key="1">
    <citation type="journal article" date="2016" name="Genome Announc.">
        <title>Draft Genome Sequence of the Syntrophic Lactate-Degrading Bacterium Tepidanaerobacter syntrophicus JLT.</title>
        <authorList>
            <person name="Matsuura N."/>
            <person name="Ohashi A."/>
            <person name="Tourlousse D.M."/>
            <person name="Sekiguchi Y."/>
        </authorList>
    </citation>
    <scope>NUCLEOTIDE SEQUENCE [LARGE SCALE GENOMIC DNA]</scope>
    <source>
        <strain evidence="7">JL</strain>
    </source>
</reference>
<proteinExistence type="predicted"/>
<protein>
    <submittedName>
        <fullName evidence="7">4-hydroxybutyryl-CoA dehydratase</fullName>
    </submittedName>
</protein>
<dbReference type="InterPro" id="IPR004925">
    <property type="entry name" value="HpaB/PvcC/4-BUDH"/>
</dbReference>
<feature type="binding site" evidence="4">
    <location>
        <position position="191"/>
    </location>
    <ligand>
        <name>FAD</name>
        <dbReference type="ChEBI" id="CHEBI:57692"/>
    </ligand>
</feature>
<sequence>MTLKNGNSYRESLKELNPEVFYLGKKIDDRLGYPSFLPHINSAALTYELANMPEYEELLTATSHLTGKKINRFTHIHQSTDDLVKKVKALRLLGQKTGACFQRCVGWDALNATYTVTYEIDKKNGTNYHKKFKEYLLYVQENDLMIAGAMTDPKGDRSLKPSQQKDPDLFLHVVEKNDKGIIVRGAKAHQTGIINSHELLAMPTLAMGEEDKDYALAFAIPVDTKGIIHIFGRQTNDTRRLEEGTMDKGNYKYGIVGGEALTIFNDVFVPWERVFMCGEWEWTGLFVERFASYHRQNYGGCKTGVSDVIIGSAVAAAEYNGVASASHIKDKIAEMVNMTETLYSCSIACSDQGHETDSGAYIVNPLLANVTKLNVTRYIYEICRLCHDIAGGLVATLPSEADLNNPQLKYLIEKYLKGVDNIPTENRMRIFRLIENMTGGTALVESMHGAGSPQAQKIMILKQANLKMKKKLAEDLAGIEKEK</sequence>
<dbReference type="Gene3D" id="1.10.3140.10">
    <property type="entry name" value="4-hydroxybutyryl-coa dehydratase, domain 1"/>
    <property type="match status" value="1"/>
</dbReference>
<feature type="domain" description="HpaB/PvcC/4-BUDH C-terminal" evidence="5">
    <location>
        <begin position="284"/>
        <end position="478"/>
    </location>
</feature>
<dbReference type="RefSeq" id="WP_059033422.1">
    <property type="nucleotide sequence ID" value="NZ_DF977003.1"/>
</dbReference>
<dbReference type="InterPro" id="IPR024719">
    <property type="entry name" value="HpaB/PvcC/4-BUDH_C"/>
</dbReference>
<dbReference type="Gene3D" id="2.40.110.10">
    <property type="entry name" value="Butyryl-CoA Dehydrogenase, subunit A, domain 2"/>
    <property type="match status" value="1"/>
</dbReference>
<evidence type="ECO:0000259" key="6">
    <source>
        <dbReference type="Pfam" id="PF11794"/>
    </source>
</evidence>
<dbReference type="PANTHER" id="PTHR36117">
    <property type="entry name" value="4-HYDROXYPHENYLACETATE 3-MONOOXYGENASE-RELATED"/>
    <property type="match status" value="1"/>
</dbReference>
<dbReference type="Proteomes" id="UP000062160">
    <property type="component" value="Unassembled WGS sequence"/>
</dbReference>
<organism evidence="7">
    <name type="scientific">Tepidanaerobacter syntrophicus</name>
    <dbReference type="NCBI Taxonomy" id="224999"/>
    <lineage>
        <taxon>Bacteria</taxon>
        <taxon>Bacillati</taxon>
        <taxon>Bacillota</taxon>
        <taxon>Clostridia</taxon>
        <taxon>Thermosediminibacterales</taxon>
        <taxon>Tepidanaerobacteraceae</taxon>
        <taxon>Tepidanaerobacter</taxon>
    </lineage>
</organism>
<accession>A0A0U9HG74</accession>
<evidence type="ECO:0000256" key="2">
    <source>
        <dbReference type="ARBA" id="ARBA00022827"/>
    </source>
</evidence>
<evidence type="ECO:0000256" key="4">
    <source>
        <dbReference type="PIRSR" id="PIRSR000331-2"/>
    </source>
</evidence>
<dbReference type="InterPro" id="IPR024674">
    <property type="entry name" value="HpaB/PvcC/4-BUDH_N"/>
</dbReference>
<evidence type="ECO:0000256" key="3">
    <source>
        <dbReference type="ARBA" id="ARBA00023002"/>
    </source>
</evidence>
<dbReference type="Pfam" id="PF03241">
    <property type="entry name" value="HpaB"/>
    <property type="match status" value="1"/>
</dbReference>
<keyword evidence="3" id="KW-0560">Oxidoreductase</keyword>
<dbReference type="AlphaFoldDB" id="A0A0U9HG74"/>
<dbReference type="EMBL" id="DF977003">
    <property type="protein sequence ID" value="GAQ25840.1"/>
    <property type="molecule type" value="Genomic_DNA"/>
</dbReference>
<evidence type="ECO:0000313" key="7">
    <source>
        <dbReference type="EMBL" id="GAQ25840.1"/>
    </source>
</evidence>
<dbReference type="OrthoDB" id="9785230at2"/>
<dbReference type="InterPro" id="IPR036250">
    <property type="entry name" value="AcylCo_DH-like_C"/>
</dbReference>
<dbReference type="InterPro" id="IPR009100">
    <property type="entry name" value="AcylCoA_DH/oxidase_NM_dom_sf"/>
</dbReference>
<dbReference type="PANTHER" id="PTHR36117:SF3">
    <property type="entry name" value="4-HYDROXYPHENYLACETATE 3-MONOOXYGENASE-RELATED"/>
    <property type="match status" value="1"/>
</dbReference>
<dbReference type="SUPFAM" id="SSF47203">
    <property type="entry name" value="Acyl-CoA dehydrogenase C-terminal domain-like"/>
    <property type="match status" value="1"/>
</dbReference>
<dbReference type="SUPFAM" id="SSF56645">
    <property type="entry name" value="Acyl-CoA dehydrogenase NM domain-like"/>
    <property type="match status" value="1"/>
</dbReference>
<dbReference type="GO" id="GO:0016627">
    <property type="term" value="F:oxidoreductase activity, acting on the CH-CH group of donors"/>
    <property type="evidence" value="ECO:0007669"/>
    <property type="project" value="InterPro"/>
</dbReference>
<dbReference type="STRING" id="224999.GCA_001485475_01876"/>
<name>A0A0U9HG74_9FIRM</name>
<dbReference type="PIRSF" id="PIRSF000331">
    <property type="entry name" value="HpaA_HpaB"/>
    <property type="match status" value="1"/>
</dbReference>
<dbReference type="Gene3D" id="1.20.140.10">
    <property type="entry name" value="Butyryl-CoA Dehydrogenase, subunit A, domain 3"/>
    <property type="match status" value="1"/>
</dbReference>
<evidence type="ECO:0000256" key="1">
    <source>
        <dbReference type="ARBA" id="ARBA00022630"/>
    </source>
</evidence>
<dbReference type="InterPro" id="IPR046373">
    <property type="entry name" value="Acyl-CoA_Oxase/DH_mid-dom_sf"/>
</dbReference>
<feature type="domain" description="HpaB/PvcC/4-BUDH N-terminal" evidence="6">
    <location>
        <begin position="6"/>
        <end position="276"/>
    </location>
</feature>